<gene>
    <name evidence="2" type="ORF">AUK40_04055</name>
</gene>
<evidence type="ECO:0000313" key="3">
    <source>
        <dbReference type="Proteomes" id="UP000183245"/>
    </source>
</evidence>
<name>A0A1J5IRQ4_9BACT</name>
<keyword evidence="1" id="KW-0812">Transmembrane</keyword>
<protein>
    <recommendedName>
        <fullName evidence="4">DUF2304 domain-containing protein</fullName>
    </recommendedName>
</protein>
<feature type="transmembrane region" description="Helical" evidence="1">
    <location>
        <begin position="29"/>
        <end position="47"/>
    </location>
</feature>
<dbReference type="STRING" id="1817892.AUK40_04055"/>
<comment type="caution">
    <text evidence="2">The sequence shown here is derived from an EMBL/GenBank/DDBJ whole genome shotgun (WGS) entry which is preliminary data.</text>
</comment>
<feature type="transmembrane region" description="Helical" evidence="1">
    <location>
        <begin position="59"/>
        <end position="80"/>
    </location>
</feature>
<keyword evidence="1" id="KW-1133">Transmembrane helix</keyword>
<accession>A0A1J5IRQ4</accession>
<keyword evidence="1" id="KW-0472">Membrane</keyword>
<organism evidence="2 3">
    <name type="scientific">Candidatus Wirthbacteria bacterium CG2_30_54_11</name>
    <dbReference type="NCBI Taxonomy" id="1817892"/>
    <lineage>
        <taxon>Bacteria</taxon>
        <taxon>Candidatus Wirthbacteria</taxon>
    </lineage>
</organism>
<evidence type="ECO:0000256" key="1">
    <source>
        <dbReference type="SAM" id="Phobius"/>
    </source>
</evidence>
<evidence type="ECO:0000313" key="2">
    <source>
        <dbReference type="EMBL" id="OIP97074.1"/>
    </source>
</evidence>
<dbReference type="Pfam" id="PF10066">
    <property type="entry name" value="DUF2304"/>
    <property type="match status" value="1"/>
</dbReference>
<sequence length="113" mass="13354">MLYRLLIPLFCLFMLLRMASNYKRHKRTAKELFFWTVVWGALAYVGYNPGEMTRVAHAIGFETGANALFVFFFLILFYGFGRLMMIMEDMEAKLTRMVRRDALERFSDERSGK</sequence>
<proteinExistence type="predicted"/>
<dbReference type="EMBL" id="MNZT01000070">
    <property type="protein sequence ID" value="OIP97074.1"/>
    <property type="molecule type" value="Genomic_DNA"/>
</dbReference>
<dbReference type="Proteomes" id="UP000183245">
    <property type="component" value="Unassembled WGS sequence"/>
</dbReference>
<reference evidence="2" key="1">
    <citation type="journal article" date="2016" name="Environ. Microbiol.">
        <title>Genomic resolution of a cold subsurface aquifer community provides metabolic insights for novel microbes adapted to high CO concentrations.</title>
        <authorList>
            <person name="Probst A.J."/>
            <person name="Castelle C.J."/>
            <person name="Singh A."/>
            <person name="Brown C.T."/>
            <person name="Anantharaman K."/>
            <person name="Sharon I."/>
            <person name="Hug L.A."/>
            <person name="Burstein D."/>
            <person name="Emerson J.B."/>
            <person name="Thomas B.C."/>
            <person name="Banfield J.F."/>
        </authorList>
    </citation>
    <scope>NUCLEOTIDE SEQUENCE [LARGE SCALE GENOMIC DNA]</scope>
    <source>
        <strain evidence="2">CG2_30_54_11</strain>
    </source>
</reference>
<dbReference type="AlphaFoldDB" id="A0A1J5IRQ4"/>
<evidence type="ECO:0008006" key="4">
    <source>
        <dbReference type="Google" id="ProtNLM"/>
    </source>
</evidence>
<dbReference type="InterPro" id="IPR019277">
    <property type="entry name" value="DUF2304"/>
</dbReference>